<dbReference type="FunFam" id="2.40.30.20:FF:000004">
    <property type="entry name" value="Riboflavin synthase, alpha subunit"/>
    <property type="match status" value="1"/>
</dbReference>
<evidence type="ECO:0000313" key="11">
    <source>
        <dbReference type="EMBL" id="ALE09126.1"/>
    </source>
</evidence>
<dbReference type="AlphaFoldDB" id="A0A0M4LHS3"/>
<dbReference type="NCBIfam" id="TIGR00187">
    <property type="entry name" value="ribE"/>
    <property type="match status" value="1"/>
</dbReference>
<dbReference type="InterPro" id="IPR026017">
    <property type="entry name" value="Lumazine-bd_dom"/>
</dbReference>
<evidence type="ECO:0000256" key="9">
    <source>
        <dbReference type="ARBA" id="ARBA00022737"/>
    </source>
</evidence>
<proteinExistence type="predicted"/>
<dbReference type="RefSeq" id="WP_060620563.1">
    <property type="nucleotide sequence ID" value="NZ_BCYG01000021.1"/>
</dbReference>
<dbReference type="InterPro" id="IPR017938">
    <property type="entry name" value="Riboflavin_synthase-like_b-brl"/>
</dbReference>
<accession>A0A0M4LHS3</accession>
<evidence type="ECO:0000313" key="12">
    <source>
        <dbReference type="Proteomes" id="UP000067206"/>
    </source>
</evidence>
<evidence type="ECO:0000256" key="7">
    <source>
        <dbReference type="ARBA" id="ARBA00022619"/>
    </source>
</evidence>
<evidence type="ECO:0000256" key="4">
    <source>
        <dbReference type="ARBA" id="ARBA00011233"/>
    </source>
</evidence>
<comment type="catalytic activity">
    <reaction evidence="1">
        <text>2 6,7-dimethyl-8-(1-D-ribityl)lumazine + H(+) = 5-amino-6-(D-ribitylamino)uracil + riboflavin</text>
        <dbReference type="Rhea" id="RHEA:20772"/>
        <dbReference type="ChEBI" id="CHEBI:15378"/>
        <dbReference type="ChEBI" id="CHEBI:15934"/>
        <dbReference type="ChEBI" id="CHEBI:57986"/>
        <dbReference type="ChEBI" id="CHEBI:58201"/>
        <dbReference type="EC" id="2.5.1.9"/>
    </reaction>
</comment>
<protein>
    <recommendedName>
        <fullName evidence="6 10">Riboflavin synthase</fullName>
        <ecNumber evidence="5 10">2.5.1.9</ecNumber>
    </recommendedName>
</protein>
<reference evidence="11 12" key="1">
    <citation type="submission" date="2014-12" db="EMBL/GenBank/DDBJ databases">
        <title>Complete genome sequence of Bifidobacterium longum subsp. infantis BT1.</title>
        <authorList>
            <person name="Kim J.F."/>
            <person name="Kwak M.-J."/>
        </authorList>
    </citation>
    <scope>NUCLEOTIDE SEQUENCE [LARGE SCALE GENOMIC DNA]</scope>
    <source>
        <strain evidence="11 12">BT1</strain>
    </source>
</reference>
<dbReference type="CDD" id="cd00402">
    <property type="entry name" value="Riboflavin_synthase_like"/>
    <property type="match status" value="1"/>
</dbReference>
<keyword evidence="8" id="KW-0808">Transferase</keyword>
<dbReference type="Pfam" id="PF00677">
    <property type="entry name" value="Lum_binding"/>
    <property type="match status" value="2"/>
</dbReference>
<gene>
    <name evidence="11" type="ORF">RY67_1087</name>
</gene>
<evidence type="ECO:0000256" key="2">
    <source>
        <dbReference type="ARBA" id="ARBA00002803"/>
    </source>
</evidence>
<name>A0A0M4LHS3_BIFLI</name>
<dbReference type="InterPro" id="IPR023366">
    <property type="entry name" value="ATP_synth_asu-like_sf"/>
</dbReference>
<evidence type="ECO:0000256" key="3">
    <source>
        <dbReference type="ARBA" id="ARBA00004887"/>
    </source>
</evidence>
<dbReference type="PIRSF" id="PIRSF000498">
    <property type="entry name" value="Riboflavin_syn_A"/>
    <property type="match status" value="1"/>
</dbReference>
<comment type="pathway">
    <text evidence="3">Cofactor biosynthesis; riboflavin biosynthesis; riboflavin from 2-hydroxy-3-oxobutyl phosphate and 5-amino-6-(D-ribitylamino)uracil: step 2/2.</text>
</comment>
<dbReference type="GO" id="GO:0004746">
    <property type="term" value="F:riboflavin synthase activity"/>
    <property type="evidence" value="ECO:0007669"/>
    <property type="project" value="UniProtKB-UniRule"/>
</dbReference>
<dbReference type="GO" id="GO:0009231">
    <property type="term" value="P:riboflavin biosynthetic process"/>
    <property type="evidence" value="ECO:0007669"/>
    <property type="project" value="UniProtKB-KW"/>
</dbReference>
<dbReference type="PANTHER" id="PTHR21098">
    <property type="entry name" value="RIBOFLAVIN SYNTHASE ALPHA CHAIN"/>
    <property type="match status" value="1"/>
</dbReference>
<evidence type="ECO:0000256" key="5">
    <source>
        <dbReference type="ARBA" id="ARBA00012827"/>
    </source>
</evidence>
<dbReference type="PATRIC" id="fig|1682.24.peg.1049"/>
<dbReference type="PROSITE" id="PS51177">
    <property type="entry name" value="LUMAZINE_BIND"/>
    <property type="match status" value="2"/>
</dbReference>
<dbReference type="PANTHER" id="PTHR21098:SF12">
    <property type="entry name" value="RIBOFLAVIN SYNTHASE"/>
    <property type="match status" value="1"/>
</dbReference>
<dbReference type="Proteomes" id="UP000067206">
    <property type="component" value="Chromosome"/>
</dbReference>
<keyword evidence="9" id="KW-0677">Repeat</keyword>
<dbReference type="EMBL" id="CP010411">
    <property type="protein sequence ID" value="ALE09126.1"/>
    <property type="molecule type" value="Genomic_DNA"/>
</dbReference>
<sequence>MFTGIVEEVGTVADIRRSAANCTLSVDATNVMEDLHIGDSMAVNGICLTVVDFDRRRFTVDVMNETWRRTSLGVLRRGNGVNLERALPVNGRFGGHIVTGHIDGTGSISSVRREGNAVWYRIAARNEILEGIVEKGSIAVDGISLTVAEVTERDFSVSIIPHTLAQTVLGEKRVGGVVNLENDVLGKYVRNMMTTRTGLTQDLLSRCGF</sequence>
<dbReference type="FunFam" id="2.40.30.20:FF:000003">
    <property type="entry name" value="Riboflavin synthase, alpha subunit"/>
    <property type="match status" value="1"/>
</dbReference>
<comment type="subunit">
    <text evidence="4">Homotrimer.</text>
</comment>
<evidence type="ECO:0000256" key="8">
    <source>
        <dbReference type="ARBA" id="ARBA00022679"/>
    </source>
</evidence>
<organism evidence="11 12">
    <name type="scientific">Bifidobacterium longum subsp. infantis</name>
    <dbReference type="NCBI Taxonomy" id="1682"/>
    <lineage>
        <taxon>Bacteria</taxon>
        <taxon>Bacillati</taxon>
        <taxon>Actinomycetota</taxon>
        <taxon>Actinomycetes</taxon>
        <taxon>Bifidobacteriales</taxon>
        <taxon>Bifidobacteriaceae</taxon>
        <taxon>Bifidobacterium</taxon>
    </lineage>
</organism>
<evidence type="ECO:0000256" key="1">
    <source>
        <dbReference type="ARBA" id="ARBA00000968"/>
    </source>
</evidence>
<dbReference type="SUPFAM" id="SSF63380">
    <property type="entry name" value="Riboflavin synthase domain-like"/>
    <property type="match status" value="2"/>
</dbReference>
<evidence type="ECO:0000256" key="6">
    <source>
        <dbReference type="ARBA" id="ARBA00013950"/>
    </source>
</evidence>
<comment type="function">
    <text evidence="2">Catalyzes the dismutation of two molecules of 6,7-dimethyl-8-ribityllumazine, resulting in the formation of riboflavin and 5-amino-6-(D-ribitylamino)uracil.</text>
</comment>
<keyword evidence="7" id="KW-0686">Riboflavin biosynthesis</keyword>
<dbReference type="Gene3D" id="2.40.30.20">
    <property type="match status" value="2"/>
</dbReference>
<dbReference type="InterPro" id="IPR001783">
    <property type="entry name" value="Lumazine-bd"/>
</dbReference>
<evidence type="ECO:0000256" key="10">
    <source>
        <dbReference type="NCBIfam" id="TIGR00187"/>
    </source>
</evidence>
<dbReference type="NCBIfam" id="NF006767">
    <property type="entry name" value="PRK09289.1"/>
    <property type="match status" value="1"/>
</dbReference>
<dbReference type="NCBIfam" id="NF009566">
    <property type="entry name" value="PRK13020.1"/>
    <property type="match status" value="1"/>
</dbReference>
<dbReference type="EC" id="2.5.1.9" evidence="5 10"/>